<sequence length="339" mass="35775">MTASLITPLGYLAAALLAAAGMLLVATGAAGAARWRFLDRRIREYVAMDPPPLAPPVQRAAAAASARKEPRTRLGCQVHQRLSGTSLAAGMQARLTRAGSARRASEVLVLQAVLALSFAGVTWLLVRGLGPAPSAVLTVLLGAAGGHLPVFVLNSKAAARQVAFERQLPQAIDALASSLQAGSTLPQAMAVLAREMAPPLAVEFRRVLRETEVGLGFPDALAGLLARVPSSDLMLFIGAVSIQHRVGGDLAQIFRGISHTIRERIRVRGEMNVLTAQARYSSYIIAALPLLLFGFLWLTNYEYLSVLFQPGAPRIMLAAAAGGIVLGFFSMNKLAAVDA</sequence>
<dbReference type="AlphaFoldDB" id="A0A6J4KE78"/>
<evidence type="ECO:0000256" key="2">
    <source>
        <dbReference type="ARBA" id="ARBA00022475"/>
    </source>
</evidence>
<feature type="transmembrane region" description="Helical" evidence="6">
    <location>
        <begin position="12"/>
        <end position="33"/>
    </location>
</feature>
<evidence type="ECO:0000313" key="8">
    <source>
        <dbReference type="EMBL" id="CAA9302600.1"/>
    </source>
</evidence>
<reference evidence="8" key="1">
    <citation type="submission" date="2020-02" db="EMBL/GenBank/DDBJ databases">
        <authorList>
            <person name="Meier V. D."/>
        </authorList>
    </citation>
    <scope>NUCLEOTIDE SEQUENCE</scope>
    <source>
        <strain evidence="8">AVDCRST_MAG77</strain>
    </source>
</reference>
<evidence type="ECO:0000256" key="5">
    <source>
        <dbReference type="ARBA" id="ARBA00023136"/>
    </source>
</evidence>
<feature type="transmembrane region" description="Helical" evidence="6">
    <location>
        <begin position="107"/>
        <end position="126"/>
    </location>
</feature>
<name>A0A6J4KE78_9CHLR</name>
<dbReference type="InterPro" id="IPR042094">
    <property type="entry name" value="T2SS_GspF_sf"/>
</dbReference>
<dbReference type="PANTHER" id="PTHR35007:SF1">
    <property type="entry name" value="PILUS ASSEMBLY PROTEIN"/>
    <property type="match status" value="1"/>
</dbReference>
<proteinExistence type="predicted"/>
<feature type="transmembrane region" description="Helical" evidence="6">
    <location>
        <begin position="280"/>
        <end position="299"/>
    </location>
</feature>
<evidence type="ECO:0000256" key="3">
    <source>
        <dbReference type="ARBA" id="ARBA00022692"/>
    </source>
</evidence>
<keyword evidence="5 6" id="KW-0472">Membrane</keyword>
<dbReference type="GO" id="GO:0005886">
    <property type="term" value="C:plasma membrane"/>
    <property type="evidence" value="ECO:0007669"/>
    <property type="project" value="UniProtKB-SubCell"/>
</dbReference>
<keyword evidence="3 6" id="KW-0812">Transmembrane</keyword>
<organism evidence="8">
    <name type="scientific">uncultured Chloroflexota bacterium</name>
    <dbReference type="NCBI Taxonomy" id="166587"/>
    <lineage>
        <taxon>Bacteria</taxon>
        <taxon>Bacillati</taxon>
        <taxon>Chloroflexota</taxon>
        <taxon>environmental samples</taxon>
    </lineage>
</organism>
<dbReference type="EMBL" id="CADCTC010000301">
    <property type="protein sequence ID" value="CAA9302600.1"/>
    <property type="molecule type" value="Genomic_DNA"/>
</dbReference>
<gene>
    <name evidence="8" type="ORF">AVDCRST_MAG77-5790</name>
</gene>
<dbReference type="Pfam" id="PF00482">
    <property type="entry name" value="T2SSF"/>
    <property type="match status" value="1"/>
</dbReference>
<feature type="transmembrane region" description="Helical" evidence="6">
    <location>
        <begin position="132"/>
        <end position="153"/>
    </location>
</feature>
<accession>A0A6J4KE78</accession>
<evidence type="ECO:0000259" key="7">
    <source>
        <dbReference type="Pfam" id="PF00482"/>
    </source>
</evidence>
<dbReference type="PANTHER" id="PTHR35007">
    <property type="entry name" value="INTEGRAL MEMBRANE PROTEIN-RELATED"/>
    <property type="match status" value="1"/>
</dbReference>
<evidence type="ECO:0000256" key="4">
    <source>
        <dbReference type="ARBA" id="ARBA00022989"/>
    </source>
</evidence>
<keyword evidence="4 6" id="KW-1133">Transmembrane helix</keyword>
<evidence type="ECO:0000256" key="1">
    <source>
        <dbReference type="ARBA" id="ARBA00004651"/>
    </source>
</evidence>
<protein>
    <recommendedName>
        <fullName evidence="7">Type II secretion system protein GspF domain-containing protein</fullName>
    </recommendedName>
</protein>
<dbReference type="InterPro" id="IPR018076">
    <property type="entry name" value="T2SS_GspF_dom"/>
</dbReference>
<comment type="subcellular location">
    <subcellularLocation>
        <location evidence="1">Cell membrane</location>
        <topology evidence="1">Multi-pass membrane protein</topology>
    </subcellularLocation>
</comment>
<evidence type="ECO:0000256" key="6">
    <source>
        <dbReference type="SAM" id="Phobius"/>
    </source>
</evidence>
<feature type="transmembrane region" description="Helical" evidence="6">
    <location>
        <begin position="311"/>
        <end position="329"/>
    </location>
</feature>
<keyword evidence="2" id="KW-1003">Cell membrane</keyword>
<feature type="domain" description="Type II secretion system protein GspF" evidence="7">
    <location>
        <begin position="172"/>
        <end position="296"/>
    </location>
</feature>
<dbReference type="Gene3D" id="1.20.81.30">
    <property type="entry name" value="Type II secretion system (T2SS), domain F"/>
    <property type="match status" value="1"/>
</dbReference>